<sequence>MEARRPWRARLSRQKSRSCGSLEALMEDEYLRQIVVYQKVSGGRDLYELREPTKLYLQDVIILDQEEEP</sequence>
<dbReference type="GeneID" id="94295966"/>
<reference evidence="1" key="2">
    <citation type="submission" date="2020-12" db="EMBL/GenBank/DDBJ databases">
        <title>New Spironucleus salmonicida genome in near-complete chromosomes.</title>
        <authorList>
            <person name="Xu F."/>
            <person name="Kurt Z."/>
            <person name="Jimenez-Gonzalez A."/>
            <person name="Astvaldsson A."/>
            <person name="Andersson J.O."/>
            <person name="Svard S.G."/>
        </authorList>
    </citation>
    <scope>NUCLEOTIDE SEQUENCE</scope>
    <source>
        <strain evidence="1">ATCC 50377</strain>
    </source>
</reference>
<dbReference type="EMBL" id="AUWU02000002">
    <property type="protein sequence ID" value="KAH0576380.1"/>
    <property type="molecule type" value="Genomic_DNA"/>
</dbReference>
<evidence type="ECO:0000313" key="1">
    <source>
        <dbReference type="EMBL" id="KAH0576380.1"/>
    </source>
</evidence>
<dbReference type="KEGG" id="ssao:94295966"/>
<proteinExistence type="predicted"/>
<dbReference type="RefSeq" id="XP_067767153.1">
    <property type="nucleotide sequence ID" value="XM_067905836.1"/>
</dbReference>
<keyword evidence="3" id="KW-1185">Reference proteome</keyword>
<name>A0A9P8S0X3_9EUKA</name>
<dbReference type="AlphaFoldDB" id="A0A9P8S0X3"/>
<dbReference type="Proteomes" id="UP000018208">
    <property type="component" value="Unassembled WGS sequence"/>
</dbReference>
<organism evidence="1 3">
    <name type="scientific">Spironucleus salmonicida</name>
    <dbReference type="NCBI Taxonomy" id="348837"/>
    <lineage>
        <taxon>Eukaryota</taxon>
        <taxon>Metamonada</taxon>
        <taxon>Diplomonadida</taxon>
        <taxon>Hexamitidae</taxon>
        <taxon>Hexamitinae</taxon>
        <taxon>Spironucleus</taxon>
    </lineage>
</organism>
<evidence type="ECO:0000313" key="3">
    <source>
        <dbReference type="Proteomes" id="UP000018208"/>
    </source>
</evidence>
<gene>
    <name evidence="1" type="ORF">SS50377_21943</name>
    <name evidence="2" type="ORF">SS50377_21954</name>
</gene>
<protein>
    <submittedName>
        <fullName evidence="1">Uncharacterized protein</fullName>
    </submittedName>
</protein>
<comment type="caution">
    <text evidence="1">The sequence shown here is derived from an EMBL/GenBank/DDBJ whole genome shotgun (WGS) entry which is preliminary data.</text>
</comment>
<evidence type="ECO:0000313" key="2">
    <source>
        <dbReference type="EMBL" id="KAH0576390.1"/>
    </source>
</evidence>
<reference evidence="1" key="1">
    <citation type="journal article" date="2014" name="PLoS Genet.">
        <title>The Genome of Spironucleus salmonicida Highlights a Fish Pathogen Adapted to Fluctuating Environments.</title>
        <authorList>
            <person name="Xu F."/>
            <person name="Jerlstrom-Hultqvist J."/>
            <person name="Einarsson E."/>
            <person name="Astvaldsson A."/>
            <person name="Svard S.G."/>
            <person name="Andersson J.O."/>
        </authorList>
    </citation>
    <scope>NUCLEOTIDE SEQUENCE</scope>
    <source>
        <strain evidence="1">ATCC 50377</strain>
    </source>
</reference>
<accession>A0A9P8S0X3</accession>
<dbReference type="EMBL" id="AUWU02000002">
    <property type="protein sequence ID" value="KAH0576390.1"/>
    <property type="molecule type" value="Genomic_DNA"/>
</dbReference>